<protein>
    <recommendedName>
        <fullName evidence="4">Phage shock protein B</fullName>
    </recommendedName>
</protein>
<feature type="coiled-coil region" evidence="1">
    <location>
        <begin position="29"/>
        <end position="63"/>
    </location>
</feature>
<keyword evidence="1" id="KW-0175">Coiled coil</keyword>
<evidence type="ECO:0000313" key="3">
    <source>
        <dbReference type="Proteomes" id="UP000006683"/>
    </source>
</evidence>
<keyword evidence="3" id="KW-1185">Reference proteome</keyword>
<organism evidence="2 3">
    <name type="scientific">Ferrimonas balearica (strain DSM 9799 / CCM 4581 / KCTC 23876 / PAT)</name>
    <dbReference type="NCBI Taxonomy" id="550540"/>
    <lineage>
        <taxon>Bacteria</taxon>
        <taxon>Pseudomonadati</taxon>
        <taxon>Pseudomonadota</taxon>
        <taxon>Gammaproteobacteria</taxon>
        <taxon>Alteromonadales</taxon>
        <taxon>Ferrimonadaceae</taxon>
        <taxon>Ferrimonas</taxon>
    </lineage>
</organism>
<evidence type="ECO:0008006" key="4">
    <source>
        <dbReference type="Google" id="ProtNLM"/>
    </source>
</evidence>
<reference evidence="2 3" key="1">
    <citation type="journal article" date="2010" name="Stand. Genomic Sci.">
        <title>Complete genome sequence of Ferrimonas balearica type strain (PAT).</title>
        <authorList>
            <person name="Nolan M."/>
            <person name="Sikorski J."/>
            <person name="Davenport K."/>
            <person name="Lucas S."/>
            <person name="Glavina Del Rio T."/>
            <person name="Tice H."/>
            <person name="Cheng J."/>
            <person name="Goodwin L."/>
            <person name="Pitluck S."/>
            <person name="Liolios K."/>
            <person name="Ivanova N."/>
            <person name="Mavromatis K."/>
            <person name="Ovchinnikova G."/>
            <person name="Pati A."/>
            <person name="Chen A."/>
            <person name="Palaniappan K."/>
            <person name="Land M."/>
            <person name="Hauser L."/>
            <person name="Chang Y."/>
            <person name="Jeffries C."/>
            <person name="Tapia R."/>
            <person name="Brettin T."/>
            <person name="Detter J."/>
            <person name="Han C."/>
            <person name="Yasawong M."/>
            <person name="Rohde M."/>
            <person name="Tindall B."/>
            <person name="Goker M."/>
            <person name="Woyke T."/>
            <person name="Bristow J."/>
            <person name="Eisen J."/>
            <person name="Markowitz V."/>
            <person name="Hugenholtz P."/>
            <person name="Kyrpides N."/>
            <person name="Klenk H."/>
            <person name="Lapidus A."/>
        </authorList>
    </citation>
    <scope>NUCLEOTIDE SEQUENCE [LARGE SCALE GENOMIC DNA]</scope>
    <source>
        <strain evidence="3">DSM 9799 / CCM 4581 / KCTC 23876 / PAT</strain>
    </source>
</reference>
<dbReference type="RefSeq" id="WP_013344083.1">
    <property type="nucleotide sequence ID" value="NC_014541.1"/>
</dbReference>
<dbReference type="STRING" id="550540.Fbal_0563"/>
<evidence type="ECO:0000256" key="1">
    <source>
        <dbReference type="SAM" id="Coils"/>
    </source>
</evidence>
<dbReference type="OrthoDB" id="5772882at2"/>
<sequence>MTLWTFLAIFFGGAFLLEAYKTHRKSKLKAGQSSELAAVKTELDALKAENQAMKARIQTLEAIVTDGRFDLDQEFRKLG</sequence>
<evidence type="ECO:0000313" key="2">
    <source>
        <dbReference type="EMBL" id="ADN74777.1"/>
    </source>
</evidence>
<dbReference type="GeneID" id="67180807"/>
<name>E1SQG5_FERBD</name>
<proteinExistence type="predicted"/>
<gene>
    <name evidence="2" type="ordered locus">Fbal_0563</name>
</gene>
<dbReference type="EMBL" id="CP002209">
    <property type="protein sequence ID" value="ADN74777.1"/>
    <property type="molecule type" value="Genomic_DNA"/>
</dbReference>
<dbReference type="KEGG" id="fbl:Fbal_0563"/>
<accession>E1SQG5</accession>
<dbReference type="HOGENOM" id="CLU_2600878_0_0_6"/>
<dbReference type="AlphaFoldDB" id="E1SQG5"/>
<dbReference type="Proteomes" id="UP000006683">
    <property type="component" value="Chromosome"/>
</dbReference>